<dbReference type="InterPro" id="IPR050682">
    <property type="entry name" value="ModA/WtpA"/>
</dbReference>
<name>A0ABR7L0L0_9PSEU</name>
<organism evidence="4 5">
    <name type="scientific">Actinokineospora xionganensis</name>
    <dbReference type="NCBI Taxonomy" id="2684470"/>
    <lineage>
        <taxon>Bacteria</taxon>
        <taxon>Bacillati</taxon>
        <taxon>Actinomycetota</taxon>
        <taxon>Actinomycetes</taxon>
        <taxon>Pseudonocardiales</taxon>
        <taxon>Pseudonocardiaceae</taxon>
        <taxon>Actinokineospora</taxon>
    </lineage>
</organism>
<sequence>MALVVVSAVGASGCSSAGAGGAGGTKVTVLAAASLTEPFNAIKDEFTKQHPALTVEVSYGSSSALASQITNGAEADVFASADQANMAKVTGGDLVAGAVEVFARNTMAIVVPTGNPRGIRELKDLTGAGLRISLGAPPVPVGKAAREGFAKAGLRVPAATEEPDVKAVVSRVALGEADAGIAWVTDVRATKQGVELVEIPAGHNVVSDYPIVRLAAGKNGHGATALIEFIRSKSGQDILRRYGFQTI</sequence>
<dbReference type="Proteomes" id="UP000734823">
    <property type="component" value="Unassembled WGS sequence"/>
</dbReference>
<evidence type="ECO:0000256" key="3">
    <source>
        <dbReference type="ARBA" id="ARBA00022729"/>
    </source>
</evidence>
<dbReference type="PANTHER" id="PTHR30632">
    <property type="entry name" value="MOLYBDATE-BINDING PERIPLASMIC PROTEIN"/>
    <property type="match status" value="1"/>
</dbReference>
<evidence type="ECO:0000256" key="2">
    <source>
        <dbReference type="ARBA" id="ARBA00022723"/>
    </source>
</evidence>
<protein>
    <submittedName>
        <fullName evidence="4">Molybdate ABC transporter substrate-binding protein</fullName>
    </submittedName>
</protein>
<keyword evidence="2" id="KW-0479">Metal-binding</keyword>
<keyword evidence="3" id="KW-0732">Signal</keyword>
<dbReference type="InterPro" id="IPR005950">
    <property type="entry name" value="ModA"/>
</dbReference>
<dbReference type="PIRSF" id="PIRSF004846">
    <property type="entry name" value="ModA"/>
    <property type="match status" value="1"/>
</dbReference>
<evidence type="ECO:0000256" key="1">
    <source>
        <dbReference type="ARBA" id="ARBA00009175"/>
    </source>
</evidence>
<dbReference type="Gene3D" id="3.40.190.10">
    <property type="entry name" value="Periplasmic binding protein-like II"/>
    <property type="match status" value="2"/>
</dbReference>
<dbReference type="NCBIfam" id="TIGR01256">
    <property type="entry name" value="modA"/>
    <property type="match status" value="1"/>
</dbReference>
<accession>A0ABR7L0L0</accession>
<proteinExistence type="inferred from homology"/>
<comment type="similarity">
    <text evidence="1">Belongs to the bacterial solute-binding protein ModA family.</text>
</comment>
<gene>
    <name evidence="4" type="primary">modA</name>
    <name evidence="4" type="ORF">GPZ80_01990</name>
</gene>
<reference evidence="4 5" key="1">
    <citation type="submission" date="2020-06" db="EMBL/GenBank/DDBJ databases">
        <title>Actinokineospora xiongansis sp. nov., isolated from soil of Baiyangdian.</title>
        <authorList>
            <person name="Zhang X."/>
        </authorList>
    </citation>
    <scope>NUCLEOTIDE SEQUENCE [LARGE SCALE GENOMIC DNA]</scope>
    <source>
        <strain evidence="4 5">HBU206404</strain>
    </source>
</reference>
<evidence type="ECO:0000313" key="5">
    <source>
        <dbReference type="Proteomes" id="UP000734823"/>
    </source>
</evidence>
<dbReference type="Pfam" id="PF13531">
    <property type="entry name" value="SBP_bac_11"/>
    <property type="match status" value="1"/>
</dbReference>
<keyword evidence="5" id="KW-1185">Reference proteome</keyword>
<dbReference type="EMBL" id="JABVED010000001">
    <property type="protein sequence ID" value="MBC6445941.1"/>
    <property type="molecule type" value="Genomic_DNA"/>
</dbReference>
<evidence type="ECO:0000313" key="4">
    <source>
        <dbReference type="EMBL" id="MBC6445941.1"/>
    </source>
</evidence>
<dbReference type="PANTHER" id="PTHR30632:SF0">
    <property type="entry name" value="SULFATE-BINDING PROTEIN"/>
    <property type="match status" value="1"/>
</dbReference>
<comment type="caution">
    <text evidence="4">The sequence shown here is derived from an EMBL/GenBank/DDBJ whole genome shotgun (WGS) entry which is preliminary data.</text>
</comment>
<dbReference type="SUPFAM" id="SSF53850">
    <property type="entry name" value="Periplasmic binding protein-like II"/>
    <property type="match status" value="1"/>
</dbReference>